<dbReference type="PANTHER" id="PTHR24104">
    <property type="entry name" value="E3 UBIQUITIN-PROTEIN LIGASE NHLRC1-RELATED"/>
    <property type="match status" value="1"/>
</dbReference>
<proteinExistence type="predicted"/>
<dbReference type="EMBL" id="QGGB01000012">
    <property type="protein sequence ID" value="PWN05101.1"/>
    <property type="molecule type" value="Genomic_DNA"/>
</dbReference>
<evidence type="ECO:0008006" key="4">
    <source>
        <dbReference type="Google" id="ProtNLM"/>
    </source>
</evidence>
<dbReference type="InterPro" id="IPR050952">
    <property type="entry name" value="TRIM-NHL_E3_ligases"/>
</dbReference>
<keyword evidence="3" id="KW-1185">Reference proteome</keyword>
<feature type="chain" id="PRO_5016403826" description="6-bladed beta-propeller protein" evidence="1">
    <location>
        <begin position="23"/>
        <end position="384"/>
    </location>
</feature>
<keyword evidence="1" id="KW-0732">Signal</keyword>
<dbReference type="Pfam" id="PF17170">
    <property type="entry name" value="DUF5128"/>
    <property type="match status" value="1"/>
</dbReference>
<dbReference type="PROSITE" id="PS51257">
    <property type="entry name" value="PROKAR_LIPOPROTEIN"/>
    <property type="match status" value="1"/>
</dbReference>
<evidence type="ECO:0000313" key="3">
    <source>
        <dbReference type="Proteomes" id="UP000245533"/>
    </source>
</evidence>
<accession>A0A316TN73</accession>
<dbReference type="RefSeq" id="WP_109648177.1">
    <property type="nucleotide sequence ID" value="NZ_QGGB01000012.1"/>
</dbReference>
<protein>
    <recommendedName>
        <fullName evidence="4">6-bladed beta-propeller protein</fullName>
    </recommendedName>
</protein>
<dbReference type="InterPro" id="IPR011042">
    <property type="entry name" value="6-blade_b-propeller_TolB-like"/>
</dbReference>
<dbReference type="PANTHER" id="PTHR24104:SF25">
    <property type="entry name" value="PROTEIN LIN-41"/>
    <property type="match status" value="1"/>
</dbReference>
<dbReference type="SUPFAM" id="SSF63829">
    <property type="entry name" value="Calcium-dependent phosphotriesterase"/>
    <property type="match status" value="1"/>
</dbReference>
<gene>
    <name evidence="2" type="ORF">DDZ15_16230</name>
</gene>
<dbReference type="OrthoDB" id="9799230at2"/>
<dbReference type="Gene3D" id="2.120.10.30">
    <property type="entry name" value="TolB, C-terminal domain"/>
    <property type="match status" value="1"/>
</dbReference>
<name>A0A316TN73_9BACT</name>
<evidence type="ECO:0000256" key="1">
    <source>
        <dbReference type="SAM" id="SignalP"/>
    </source>
</evidence>
<dbReference type="AlphaFoldDB" id="A0A316TN73"/>
<evidence type="ECO:0000313" key="2">
    <source>
        <dbReference type="EMBL" id="PWN05101.1"/>
    </source>
</evidence>
<comment type="caution">
    <text evidence="2">The sequence shown here is derived from an EMBL/GenBank/DDBJ whole genome shotgun (WGS) entry which is preliminary data.</text>
</comment>
<feature type="signal peptide" evidence="1">
    <location>
        <begin position="1"/>
        <end position="22"/>
    </location>
</feature>
<organism evidence="2 3">
    <name type="scientific">Rhodohalobacter mucosus</name>
    <dbReference type="NCBI Taxonomy" id="2079485"/>
    <lineage>
        <taxon>Bacteria</taxon>
        <taxon>Pseudomonadati</taxon>
        <taxon>Balneolota</taxon>
        <taxon>Balneolia</taxon>
        <taxon>Balneolales</taxon>
        <taxon>Balneolaceae</taxon>
        <taxon>Rhodohalobacter</taxon>
    </lineage>
</organism>
<sequence>MFHLRFILLPLILIFVSCSSSPEVEVPEDIAAMENVAVFSGQEEPQYDISLTEQARFGDTNEIFISSISGIAVDDNGNLYLADQSEATVHAYDPDGEYRFSIGRSGEGPGEFNAAYQPRIHNGELYVLDINQQRISVFNPEDGTFLRTHPLGGGSDDLSGFPVQAEPLSDGRFLVFYNQMERDGEKFLMGRTPRIVDGDGNVLSSGFIEFRPAEMHMLQSDNNIRIMSLPFMGSTYADVSPAEEIVSGFSDRILLHARNLEGEVIRSIYHSRESPPLDRDGMIADYEDEAMKDALRRMDIPETRQAFLDIETDEENRIWLTLPTVNEEENEVWVLAETGEKLAAFVRPATDMMELVKDGHVYIRETDEETGIVEVVKYGFSLES</sequence>
<dbReference type="Proteomes" id="UP000245533">
    <property type="component" value="Unassembled WGS sequence"/>
</dbReference>
<dbReference type="GO" id="GO:0008270">
    <property type="term" value="F:zinc ion binding"/>
    <property type="evidence" value="ECO:0007669"/>
    <property type="project" value="UniProtKB-KW"/>
</dbReference>
<reference evidence="2 3" key="1">
    <citation type="submission" date="2018-05" db="EMBL/GenBank/DDBJ databases">
        <title>Rhodohalobacter halophilus gen. nov., sp. nov., a moderately halophilic member of the family Balneolaceae.</title>
        <authorList>
            <person name="Liu Z.-W."/>
        </authorList>
    </citation>
    <scope>NUCLEOTIDE SEQUENCE [LARGE SCALE GENOMIC DNA]</scope>
    <source>
        <strain evidence="2 3">8A47</strain>
    </source>
</reference>